<gene>
    <name evidence="1" type="ORF">LSH36_59g07021</name>
</gene>
<protein>
    <submittedName>
        <fullName evidence="1">Uncharacterized protein</fullName>
    </submittedName>
</protein>
<organism evidence="1 2">
    <name type="scientific">Paralvinella palmiformis</name>
    <dbReference type="NCBI Taxonomy" id="53620"/>
    <lineage>
        <taxon>Eukaryota</taxon>
        <taxon>Metazoa</taxon>
        <taxon>Spiralia</taxon>
        <taxon>Lophotrochozoa</taxon>
        <taxon>Annelida</taxon>
        <taxon>Polychaeta</taxon>
        <taxon>Sedentaria</taxon>
        <taxon>Canalipalpata</taxon>
        <taxon>Terebellida</taxon>
        <taxon>Terebelliformia</taxon>
        <taxon>Alvinellidae</taxon>
        <taxon>Paralvinella</taxon>
    </lineage>
</organism>
<dbReference type="Proteomes" id="UP001208570">
    <property type="component" value="Unassembled WGS sequence"/>
</dbReference>
<dbReference type="PANTHER" id="PTHR21037">
    <property type="entry name" value="39S RIBOSOMAL PROTEIN L14, MITOCHONDRIAL"/>
    <property type="match status" value="1"/>
</dbReference>
<proteinExistence type="predicted"/>
<sequence length="240" mass="27157">MRGVDVISPAIRVRIVKYAKCYFLSNNVNVSKMIRILSSLCRYRSTPDSANAMDIPLTYCTSLIGSFNVYNSVCLSNSRCTTYAAICDNTSHRSKYSGSLISLSNNVWRSVQVLGADYMPDRHLIHTSSLWSSDSLGTDSTGHDDSATSAKKQFEKWKASIDFDLLTESHMRIHNSHMKAVEENKETYTDPVSDFEVFTIMTHLLRGSCCGNVCRHCPYGHVNAPKEYKELMRYNTAFYH</sequence>
<accession>A0AAD9K4H3</accession>
<reference evidence="1" key="1">
    <citation type="journal article" date="2023" name="Mol. Biol. Evol.">
        <title>Third-Generation Sequencing Reveals the Adaptive Role of the Epigenome in Three Deep-Sea Polychaetes.</title>
        <authorList>
            <person name="Perez M."/>
            <person name="Aroh O."/>
            <person name="Sun Y."/>
            <person name="Lan Y."/>
            <person name="Juniper S.K."/>
            <person name="Young C.R."/>
            <person name="Angers B."/>
            <person name="Qian P.Y."/>
        </authorList>
    </citation>
    <scope>NUCLEOTIDE SEQUENCE</scope>
    <source>
        <strain evidence="1">P08H-3</strain>
    </source>
</reference>
<dbReference type="AlphaFoldDB" id="A0AAD9K4H3"/>
<evidence type="ECO:0000313" key="2">
    <source>
        <dbReference type="Proteomes" id="UP001208570"/>
    </source>
</evidence>
<evidence type="ECO:0000313" key="1">
    <source>
        <dbReference type="EMBL" id="KAK2164761.1"/>
    </source>
</evidence>
<name>A0AAD9K4H3_9ANNE</name>
<dbReference type="PANTHER" id="PTHR21037:SF2">
    <property type="entry name" value="SIMILAR TO NOVEL PROTEIN"/>
    <property type="match status" value="1"/>
</dbReference>
<keyword evidence="2" id="KW-1185">Reference proteome</keyword>
<dbReference type="Pfam" id="PF17653">
    <property type="entry name" value="DUF5522"/>
    <property type="match status" value="1"/>
</dbReference>
<dbReference type="EMBL" id="JAODUP010000059">
    <property type="protein sequence ID" value="KAK2164761.1"/>
    <property type="molecule type" value="Genomic_DNA"/>
</dbReference>
<comment type="caution">
    <text evidence="1">The sequence shown here is derived from an EMBL/GenBank/DDBJ whole genome shotgun (WGS) entry which is preliminary data.</text>
</comment>
<dbReference type="InterPro" id="IPR040807">
    <property type="entry name" value="DUF5522"/>
</dbReference>